<reference evidence="2 3" key="1">
    <citation type="submission" date="2019-03" db="EMBL/GenBank/DDBJ databases">
        <title>First draft genome of Liparis tanakae, snailfish: a comprehensive survey of snailfish specific genes.</title>
        <authorList>
            <person name="Kim W."/>
            <person name="Song I."/>
            <person name="Jeong J.-H."/>
            <person name="Kim D."/>
            <person name="Kim S."/>
            <person name="Ryu S."/>
            <person name="Song J.Y."/>
            <person name="Lee S.K."/>
        </authorList>
    </citation>
    <scope>NUCLEOTIDE SEQUENCE [LARGE SCALE GENOMIC DNA]</scope>
    <source>
        <tissue evidence="2">Muscle</tissue>
    </source>
</reference>
<evidence type="ECO:0000256" key="1">
    <source>
        <dbReference type="ARBA" id="ARBA00022441"/>
    </source>
</evidence>
<keyword evidence="3" id="KW-1185">Reference proteome</keyword>
<protein>
    <submittedName>
        <fullName evidence="2">Kelch-like protein 13</fullName>
    </submittedName>
</protein>
<dbReference type="Proteomes" id="UP000314294">
    <property type="component" value="Unassembled WGS sequence"/>
</dbReference>
<accession>A0A4Z2EFS9</accession>
<dbReference type="SMART" id="SM00612">
    <property type="entry name" value="Kelch"/>
    <property type="match status" value="1"/>
</dbReference>
<dbReference type="GO" id="GO:0032465">
    <property type="term" value="P:regulation of cytokinesis"/>
    <property type="evidence" value="ECO:0007669"/>
    <property type="project" value="TreeGrafter"/>
</dbReference>
<comment type="caution">
    <text evidence="2">The sequence shown here is derived from an EMBL/GenBank/DDBJ whole genome shotgun (WGS) entry which is preliminary data.</text>
</comment>
<dbReference type="PANTHER" id="PTHR45632">
    <property type="entry name" value="LD33804P"/>
    <property type="match status" value="1"/>
</dbReference>
<dbReference type="GO" id="GO:0016567">
    <property type="term" value="P:protein ubiquitination"/>
    <property type="evidence" value="ECO:0007669"/>
    <property type="project" value="TreeGrafter"/>
</dbReference>
<dbReference type="GO" id="GO:0097602">
    <property type="term" value="F:cullin family protein binding"/>
    <property type="evidence" value="ECO:0007669"/>
    <property type="project" value="TreeGrafter"/>
</dbReference>
<proteinExistence type="predicted"/>
<dbReference type="Pfam" id="PF01344">
    <property type="entry name" value="Kelch_1"/>
    <property type="match status" value="1"/>
</dbReference>
<dbReference type="AlphaFoldDB" id="A0A4Z2EFS9"/>
<dbReference type="InterPro" id="IPR015915">
    <property type="entry name" value="Kelch-typ_b-propeller"/>
</dbReference>
<dbReference type="SUPFAM" id="SSF117281">
    <property type="entry name" value="Kelch motif"/>
    <property type="match status" value="1"/>
</dbReference>
<dbReference type="PANTHER" id="PTHR45632:SF11">
    <property type="entry name" value="KELCH-LIKE PROTEIN 9"/>
    <property type="match status" value="1"/>
</dbReference>
<organism evidence="2 3">
    <name type="scientific">Liparis tanakae</name>
    <name type="common">Tanaka's snailfish</name>
    <dbReference type="NCBI Taxonomy" id="230148"/>
    <lineage>
        <taxon>Eukaryota</taxon>
        <taxon>Metazoa</taxon>
        <taxon>Chordata</taxon>
        <taxon>Craniata</taxon>
        <taxon>Vertebrata</taxon>
        <taxon>Euteleostomi</taxon>
        <taxon>Actinopterygii</taxon>
        <taxon>Neopterygii</taxon>
        <taxon>Teleostei</taxon>
        <taxon>Neoteleostei</taxon>
        <taxon>Acanthomorphata</taxon>
        <taxon>Eupercaria</taxon>
        <taxon>Perciformes</taxon>
        <taxon>Cottioidei</taxon>
        <taxon>Cottales</taxon>
        <taxon>Liparidae</taxon>
        <taxon>Liparis</taxon>
    </lineage>
</organism>
<dbReference type="Gene3D" id="2.120.10.80">
    <property type="entry name" value="Kelch-type beta propeller"/>
    <property type="match status" value="1"/>
</dbReference>
<evidence type="ECO:0000313" key="3">
    <source>
        <dbReference type="Proteomes" id="UP000314294"/>
    </source>
</evidence>
<dbReference type="OrthoDB" id="6362910at2759"/>
<gene>
    <name evidence="2" type="primary">Klhl13</name>
    <name evidence="2" type="ORF">EYF80_062117</name>
</gene>
<dbReference type="GO" id="GO:0004842">
    <property type="term" value="F:ubiquitin-protein transferase activity"/>
    <property type="evidence" value="ECO:0007669"/>
    <property type="project" value="TreeGrafter"/>
</dbReference>
<name>A0A4Z2EFS9_9TELE</name>
<keyword evidence="1" id="KW-0880">Kelch repeat</keyword>
<dbReference type="GO" id="GO:0031463">
    <property type="term" value="C:Cul3-RING ubiquitin ligase complex"/>
    <property type="evidence" value="ECO:0007669"/>
    <property type="project" value="TreeGrafter"/>
</dbReference>
<dbReference type="EMBL" id="SRLO01007812">
    <property type="protein sequence ID" value="TNN27736.1"/>
    <property type="molecule type" value="Genomic_DNA"/>
</dbReference>
<dbReference type="InterPro" id="IPR006652">
    <property type="entry name" value="Kelch_1"/>
</dbReference>
<evidence type="ECO:0000313" key="2">
    <source>
        <dbReference type="EMBL" id="TNN27736.1"/>
    </source>
</evidence>
<sequence>MKDRLLTSDPLPVSGWSLRAAQATVECYNPRTNEWTYVAKMNEPHYGHAGTVYGGYMYISGELTCGERSRRRD</sequence>